<dbReference type="InterPro" id="IPR000835">
    <property type="entry name" value="HTH_MarR-typ"/>
</dbReference>
<dbReference type="PANTHER" id="PTHR33164:SF57">
    <property type="entry name" value="MARR-FAMILY TRANSCRIPTIONAL REGULATOR"/>
    <property type="match status" value="1"/>
</dbReference>
<gene>
    <name evidence="2" type="ORF">CJ014_22005</name>
</gene>
<evidence type="ECO:0000313" key="3">
    <source>
        <dbReference type="Proteomes" id="UP000231070"/>
    </source>
</evidence>
<dbReference type="GO" id="GO:0003700">
    <property type="term" value="F:DNA-binding transcription factor activity"/>
    <property type="evidence" value="ECO:0007669"/>
    <property type="project" value="InterPro"/>
</dbReference>
<dbReference type="InterPro" id="IPR036388">
    <property type="entry name" value="WH-like_DNA-bd_sf"/>
</dbReference>
<dbReference type="PRINTS" id="PR00598">
    <property type="entry name" value="HTHMARR"/>
</dbReference>
<dbReference type="PROSITE" id="PS50995">
    <property type="entry name" value="HTH_MARR_2"/>
    <property type="match status" value="1"/>
</dbReference>
<keyword evidence="3" id="KW-1185">Reference proteome</keyword>
<dbReference type="OrthoDB" id="7774677at2"/>
<dbReference type="InterPro" id="IPR039422">
    <property type="entry name" value="MarR/SlyA-like"/>
</dbReference>
<organism evidence="2 3">
    <name type="scientific">Pleomorphomonas carboxyditropha</name>
    <dbReference type="NCBI Taxonomy" id="2023338"/>
    <lineage>
        <taxon>Bacteria</taxon>
        <taxon>Pseudomonadati</taxon>
        <taxon>Pseudomonadota</taxon>
        <taxon>Alphaproteobacteria</taxon>
        <taxon>Hyphomicrobiales</taxon>
        <taxon>Pleomorphomonadaceae</taxon>
        <taxon>Pleomorphomonas</taxon>
    </lineage>
</organism>
<name>A0A2G9WR18_9HYPH</name>
<accession>A0A2G9WR18</accession>
<feature type="domain" description="HTH marR-type" evidence="1">
    <location>
        <begin position="30"/>
        <end position="155"/>
    </location>
</feature>
<dbReference type="InterPro" id="IPR036390">
    <property type="entry name" value="WH_DNA-bd_sf"/>
</dbReference>
<proteinExistence type="predicted"/>
<comment type="caution">
    <text evidence="2">The sequence shown here is derived from an EMBL/GenBank/DDBJ whole genome shotgun (WGS) entry which is preliminary data.</text>
</comment>
<reference evidence="2 3" key="1">
    <citation type="submission" date="2017-08" db="EMBL/GenBank/DDBJ databases">
        <title>Pleomorphomonas carboxidotrophicus sp. nov., a new mesophilic hydrogenogenic carboxidotroph.</title>
        <authorList>
            <person name="Esquivel-Elizondo S."/>
            <person name="Krajmalnik-Brown R."/>
            <person name="Maldonado J."/>
        </authorList>
    </citation>
    <scope>NUCLEOTIDE SEQUENCE [LARGE SCALE GENOMIC DNA]</scope>
    <source>
        <strain evidence="2 3">SVCO-16</strain>
    </source>
</reference>
<dbReference type="Pfam" id="PF12802">
    <property type="entry name" value="MarR_2"/>
    <property type="match status" value="1"/>
</dbReference>
<dbReference type="EMBL" id="NQVN01000021">
    <property type="protein sequence ID" value="PIO97146.1"/>
    <property type="molecule type" value="Genomic_DNA"/>
</dbReference>
<dbReference type="Gene3D" id="1.10.10.10">
    <property type="entry name" value="Winged helix-like DNA-binding domain superfamily/Winged helix DNA-binding domain"/>
    <property type="match status" value="1"/>
</dbReference>
<dbReference type="PANTHER" id="PTHR33164">
    <property type="entry name" value="TRANSCRIPTIONAL REGULATOR, MARR FAMILY"/>
    <property type="match status" value="1"/>
</dbReference>
<dbReference type="GO" id="GO:0006950">
    <property type="term" value="P:response to stress"/>
    <property type="evidence" value="ECO:0007669"/>
    <property type="project" value="TreeGrafter"/>
</dbReference>
<dbReference type="SMART" id="SM00347">
    <property type="entry name" value="HTH_MARR"/>
    <property type="match status" value="1"/>
</dbReference>
<sequence length="168" mass="19209">MIHRYRCTIHLSRGKKVMADLPQDAISRIEPELAFLVRRLEMNYRKRGYPMERAHYLLLGRLERGERSTGEIAEELGLDHSTVVRQVAAVEELGFAERRPNPRDRRSVLVHLLPAGAASIAAMRKARQTRLGRFLAGWSEDEREQFAGLLARFNVALLEADRAEHIAV</sequence>
<dbReference type="Proteomes" id="UP000231070">
    <property type="component" value="Unassembled WGS sequence"/>
</dbReference>
<protein>
    <recommendedName>
        <fullName evidence="1">HTH marR-type domain-containing protein</fullName>
    </recommendedName>
</protein>
<evidence type="ECO:0000313" key="2">
    <source>
        <dbReference type="EMBL" id="PIO97146.1"/>
    </source>
</evidence>
<evidence type="ECO:0000259" key="1">
    <source>
        <dbReference type="PROSITE" id="PS50995"/>
    </source>
</evidence>
<dbReference type="SUPFAM" id="SSF46785">
    <property type="entry name" value="Winged helix' DNA-binding domain"/>
    <property type="match status" value="1"/>
</dbReference>
<dbReference type="AlphaFoldDB" id="A0A2G9WR18"/>